<sequence length="65" mass="7348">MAVVAWWRRKHARPTELRPGSQWERLGARARRLPGTVSRAPIGQDDGTRGTLTRAARVQPQGLYK</sequence>
<reference evidence="2 3" key="1">
    <citation type="submission" date="2019-03" db="EMBL/GenBank/DDBJ databases">
        <title>First draft genome of Liparis tanakae, snailfish: a comprehensive survey of snailfish specific genes.</title>
        <authorList>
            <person name="Kim W."/>
            <person name="Song I."/>
            <person name="Jeong J.-H."/>
            <person name="Kim D."/>
            <person name="Kim S."/>
            <person name="Ryu S."/>
            <person name="Song J.Y."/>
            <person name="Lee S.K."/>
        </authorList>
    </citation>
    <scope>NUCLEOTIDE SEQUENCE [LARGE SCALE GENOMIC DNA]</scope>
    <source>
        <tissue evidence="2">Muscle</tissue>
    </source>
</reference>
<keyword evidence="3" id="KW-1185">Reference proteome</keyword>
<feature type="region of interest" description="Disordered" evidence="1">
    <location>
        <begin position="34"/>
        <end position="65"/>
    </location>
</feature>
<protein>
    <submittedName>
        <fullName evidence="2">Uncharacterized protein</fullName>
    </submittedName>
</protein>
<evidence type="ECO:0000313" key="3">
    <source>
        <dbReference type="Proteomes" id="UP000314294"/>
    </source>
</evidence>
<organism evidence="2 3">
    <name type="scientific">Liparis tanakae</name>
    <name type="common">Tanaka's snailfish</name>
    <dbReference type="NCBI Taxonomy" id="230148"/>
    <lineage>
        <taxon>Eukaryota</taxon>
        <taxon>Metazoa</taxon>
        <taxon>Chordata</taxon>
        <taxon>Craniata</taxon>
        <taxon>Vertebrata</taxon>
        <taxon>Euteleostomi</taxon>
        <taxon>Actinopterygii</taxon>
        <taxon>Neopterygii</taxon>
        <taxon>Teleostei</taxon>
        <taxon>Neoteleostei</taxon>
        <taxon>Acanthomorphata</taxon>
        <taxon>Eupercaria</taxon>
        <taxon>Perciformes</taxon>
        <taxon>Cottioidei</taxon>
        <taxon>Cottales</taxon>
        <taxon>Liparidae</taxon>
        <taxon>Liparis</taxon>
    </lineage>
</organism>
<accession>A0A4Z2HY18</accession>
<dbReference type="Proteomes" id="UP000314294">
    <property type="component" value="Unassembled WGS sequence"/>
</dbReference>
<comment type="caution">
    <text evidence="2">The sequence shown here is derived from an EMBL/GenBank/DDBJ whole genome shotgun (WGS) entry which is preliminary data.</text>
</comment>
<evidence type="ECO:0000256" key="1">
    <source>
        <dbReference type="SAM" id="MobiDB-lite"/>
    </source>
</evidence>
<gene>
    <name evidence="2" type="ORF">EYF80_019941</name>
</gene>
<evidence type="ECO:0000313" key="2">
    <source>
        <dbReference type="EMBL" id="TNN69873.1"/>
    </source>
</evidence>
<dbReference type="EMBL" id="SRLO01000170">
    <property type="protein sequence ID" value="TNN69873.1"/>
    <property type="molecule type" value="Genomic_DNA"/>
</dbReference>
<name>A0A4Z2HY18_9TELE</name>
<dbReference type="AlphaFoldDB" id="A0A4Z2HY18"/>
<proteinExistence type="predicted"/>